<reference evidence="1 3" key="1">
    <citation type="submission" date="2023-07" db="EMBL/GenBank/DDBJ databases">
        <title>Sorghum-associated microbial communities from plants grown in Nebraska, USA.</title>
        <authorList>
            <person name="Schachtman D."/>
        </authorList>
    </citation>
    <scope>NUCLEOTIDE SEQUENCE</scope>
    <source>
        <strain evidence="2 3">BE105</strain>
        <strain evidence="1">BE69</strain>
    </source>
</reference>
<evidence type="ECO:0000313" key="4">
    <source>
        <dbReference type="Proteomes" id="UP001253458"/>
    </source>
</evidence>
<dbReference type="AlphaFoldDB" id="A0AAJ2F539"/>
<dbReference type="Proteomes" id="UP001253458">
    <property type="component" value="Unassembled WGS sequence"/>
</dbReference>
<evidence type="ECO:0000313" key="3">
    <source>
        <dbReference type="Proteomes" id="UP001249076"/>
    </source>
</evidence>
<gene>
    <name evidence="1" type="ORF">J2W88_002984</name>
    <name evidence="2" type="ORF">J2W93_004553</name>
</gene>
<dbReference type="EMBL" id="JAVDTL010000004">
    <property type="protein sequence ID" value="MDR6767703.1"/>
    <property type="molecule type" value="Genomic_DNA"/>
</dbReference>
<protein>
    <submittedName>
        <fullName evidence="1">Uncharacterized protein</fullName>
    </submittedName>
</protein>
<dbReference type="RefSeq" id="WP_310047516.1">
    <property type="nucleotide sequence ID" value="NZ_JAVDTL010000004.1"/>
</dbReference>
<name>A0AAJ2F539_ACIDE</name>
<dbReference type="EMBL" id="JAVDTS010000011">
    <property type="protein sequence ID" value="MDR6839685.1"/>
    <property type="molecule type" value="Genomic_DNA"/>
</dbReference>
<comment type="caution">
    <text evidence="1">The sequence shown here is derived from an EMBL/GenBank/DDBJ whole genome shotgun (WGS) entry which is preliminary data.</text>
</comment>
<proteinExistence type="predicted"/>
<dbReference type="Proteomes" id="UP001249076">
    <property type="component" value="Unassembled WGS sequence"/>
</dbReference>
<accession>A0AAJ2F539</accession>
<keyword evidence="3" id="KW-1185">Reference proteome</keyword>
<evidence type="ECO:0000313" key="2">
    <source>
        <dbReference type="EMBL" id="MDR6839685.1"/>
    </source>
</evidence>
<evidence type="ECO:0000313" key="1">
    <source>
        <dbReference type="EMBL" id="MDR6767703.1"/>
    </source>
</evidence>
<organism evidence="1 4">
    <name type="scientific">Acidovorax delafieldii</name>
    <name type="common">Pseudomonas delafieldii</name>
    <dbReference type="NCBI Taxonomy" id="47920"/>
    <lineage>
        <taxon>Bacteria</taxon>
        <taxon>Pseudomonadati</taxon>
        <taxon>Pseudomonadota</taxon>
        <taxon>Betaproteobacteria</taxon>
        <taxon>Burkholderiales</taxon>
        <taxon>Comamonadaceae</taxon>
        <taxon>Acidovorax</taxon>
    </lineage>
</organism>
<sequence>MKTITCFVRLASMRRAAGAGPVEALAWAGGLLWRARRASFL</sequence>